<dbReference type="InterPro" id="IPR001451">
    <property type="entry name" value="Hexapep"/>
</dbReference>
<dbReference type="PANTHER" id="PTHR23416">
    <property type="entry name" value="SIALIC ACID SYNTHASE-RELATED"/>
    <property type="match status" value="1"/>
</dbReference>
<accession>A0A109MVW1</accession>
<dbReference type="RefSeq" id="WP_061143273.1">
    <property type="nucleotide sequence ID" value="NZ_LNNH01000032.1"/>
</dbReference>
<dbReference type="PANTHER" id="PTHR23416:SF23">
    <property type="entry name" value="ACETYLTRANSFERASE C18B11.09C-RELATED"/>
    <property type="match status" value="1"/>
</dbReference>
<dbReference type="GO" id="GO:0008374">
    <property type="term" value="F:O-acyltransferase activity"/>
    <property type="evidence" value="ECO:0007669"/>
    <property type="project" value="TreeGrafter"/>
</dbReference>
<evidence type="ECO:0008006" key="5">
    <source>
        <dbReference type="Google" id="ProtNLM"/>
    </source>
</evidence>
<dbReference type="SUPFAM" id="SSF51161">
    <property type="entry name" value="Trimeric LpxA-like enzymes"/>
    <property type="match status" value="1"/>
</dbReference>
<dbReference type="InterPro" id="IPR011004">
    <property type="entry name" value="Trimer_LpxA-like_sf"/>
</dbReference>
<evidence type="ECO:0000256" key="1">
    <source>
        <dbReference type="ARBA" id="ARBA00007274"/>
    </source>
</evidence>
<evidence type="ECO:0000256" key="2">
    <source>
        <dbReference type="ARBA" id="ARBA00022679"/>
    </source>
</evidence>
<dbReference type="EMBL" id="LNNH01000032">
    <property type="protein sequence ID" value="KWW16539.1"/>
    <property type="molecule type" value="Genomic_DNA"/>
</dbReference>
<evidence type="ECO:0000313" key="3">
    <source>
        <dbReference type="EMBL" id="KWW16539.1"/>
    </source>
</evidence>
<keyword evidence="4" id="KW-1185">Reference proteome</keyword>
<comment type="similarity">
    <text evidence="1">Belongs to the transferase hexapeptide repeat family.</text>
</comment>
<proteinExistence type="inferred from homology"/>
<name>A0A109MVW1_9BACI</name>
<dbReference type="InterPro" id="IPR051159">
    <property type="entry name" value="Hexapeptide_acetyltransf"/>
</dbReference>
<keyword evidence="2" id="KW-0808">Transferase</keyword>
<comment type="caution">
    <text evidence="3">The sequence shown here is derived from an EMBL/GenBank/DDBJ whole genome shotgun (WGS) entry which is preliminary data.</text>
</comment>
<evidence type="ECO:0000313" key="4">
    <source>
        <dbReference type="Proteomes" id="UP000064189"/>
    </source>
</evidence>
<gene>
    <name evidence="3" type="ORF">AS888_24230</name>
</gene>
<dbReference type="CDD" id="cd04647">
    <property type="entry name" value="LbH_MAT_like"/>
    <property type="match status" value="1"/>
</dbReference>
<dbReference type="Proteomes" id="UP000064189">
    <property type="component" value="Unassembled WGS sequence"/>
</dbReference>
<organism evidence="3 4">
    <name type="scientific">Peribacillus simplex</name>
    <dbReference type="NCBI Taxonomy" id="1478"/>
    <lineage>
        <taxon>Bacteria</taxon>
        <taxon>Bacillati</taxon>
        <taxon>Bacillota</taxon>
        <taxon>Bacilli</taxon>
        <taxon>Bacillales</taxon>
        <taxon>Bacillaceae</taxon>
        <taxon>Peribacillus</taxon>
    </lineage>
</organism>
<dbReference type="Gene3D" id="2.160.10.10">
    <property type="entry name" value="Hexapeptide repeat proteins"/>
    <property type="match status" value="1"/>
</dbReference>
<reference evidence="3 4" key="1">
    <citation type="submission" date="2015-11" db="EMBL/GenBank/DDBJ databases">
        <title>Genome Sequence of Bacillus simplex strain VanAntwerpen2.</title>
        <authorList>
            <person name="Couger M.B."/>
        </authorList>
    </citation>
    <scope>NUCLEOTIDE SEQUENCE [LARGE SCALE GENOMIC DNA]</scope>
    <source>
        <strain evidence="3 4">VanAntwerpen02</strain>
    </source>
</reference>
<protein>
    <recommendedName>
        <fullName evidence="5">Acetyltransferase</fullName>
    </recommendedName>
</protein>
<dbReference type="Pfam" id="PF00132">
    <property type="entry name" value="Hexapep"/>
    <property type="match status" value="1"/>
</dbReference>
<sequence>MNRNEKGYMEYGFYKKYWIKLNKMVLRNIGGLLPQSDHPFGKILGRNFRNFVARQIVVEFGKGISVERGANLQEGVILKDGCTVGINCLVGADAVIGKNSKLAPDCIVYTRNKQFHKDVGRFYDYSPIQPVIIRDNCWIGARVIILPGVEIGESCVVGAGAVVTKSMPPFSVVAGNPAKVMKSLLEEENKT</sequence>
<dbReference type="AlphaFoldDB" id="A0A109MVW1"/>